<sequence length="159" mass="18859">MSFSTTSPFPGSDTLIIKPQRTSLIDYTLETTTPYSEQPYMASMDLTYSKPVIALYENLNSDPRLHKRMTNFYRYKFLDEWVDKDLDYVLKYFKKDLSKDQKLKILENEILTKNKVYSILLSFCSNSKTNWYDLYKNEKYLKEAFSIAIRKLLKKTGYA</sequence>
<dbReference type="AlphaFoldDB" id="A0A6C0ADF0"/>
<accession>A0A6C0ADF0</accession>
<reference evidence="1" key="1">
    <citation type="journal article" date="2020" name="Nature">
        <title>Giant virus diversity and host interactions through global metagenomics.</title>
        <authorList>
            <person name="Schulz F."/>
            <person name="Roux S."/>
            <person name="Paez-Espino D."/>
            <person name="Jungbluth S."/>
            <person name="Walsh D.A."/>
            <person name="Denef V.J."/>
            <person name="McMahon K.D."/>
            <person name="Konstantinidis K.T."/>
            <person name="Eloe-Fadrosh E.A."/>
            <person name="Kyrpides N.C."/>
            <person name="Woyke T."/>
        </authorList>
    </citation>
    <scope>NUCLEOTIDE SEQUENCE</scope>
    <source>
        <strain evidence="1">GVMAG-S-1004661-13</strain>
    </source>
</reference>
<name>A0A6C0ADF0_9ZZZZ</name>
<organism evidence="1">
    <name type="scientific">viral metagenome</name>
    <dbReference type="NCBI Taxonomy" id="1070528"/>
    <lineage>
        <taxon>unclassified sequences</taxon>
        <taxon>metagenomes</taxon>
        <taxon>organismal metagenomes</taxon>
    </lineage>
</organism>
<proteinExistence type="predicted"/>
<protein>
    <submittedName>
        <fullName evidence="1">Uncharacterized protein</fullName>
    </submittedName>
</protein>
<dbReference type="EMBL" id="MN740547">
    <property type="protein sequence ID" value="QHS77425.1"/>
    <property type="molecule type" value="Genomic_DNA"/>
</dbReference>
<evidence type="ECO:0000313" key="1">
    <source>
        <dbReference type="EMBL" id="QHS77425.1"/>
    </source>
</evidence>